<evidence type="ECO:0000313" key="9">
    <source>
        <dbReference type="Proteomes" id="UP000712157"/>
    </source>
</evidence>
<evidence type="ECO:0000256" key="3">
    <source>
        <dbReference type="ARBA" id="ARBA00023015"/>
    </source>
</evidence>
<proteinExistence type="predicted"/>
<evidence type="ECO:0000313" key="8">
    <source>
        <dbReference type="EMBL" id="MBU9737574.1"/>
    </source>
</evidence>
<dbReference type="GO" id="GO:0003677">
    <property type="term" value="F:DNA binding"/>
    <property type="evidence" value="ECO:0007669"/>
    <property type="project" value="UniProtKB-KW"/>
</dbReference>
<reference evidence="8" key="1">
    <citation type="submission" date="2021-06" db="EMBL/GenBank/DDBJ databases">
        <title>Description of novel taxa of the family Lachnospiraceae.</title>
        <authorList>
            <person name="Chaplin A.V."/>
            <person name="Sokolova S.R."/>
            <person name="Pikina A.P."/>
            <person name="Korzhanova M."/>
            <person name="Belova V."/>
            <person name="Korostin D."/>
            <person name="Efimov B.A."/>
        </authorList>
    </citation>
    <scope>NUCLEOTIDE SEQUENCE</scope>
    <source>
        <strain evidence="8">ASD5720</strain>
    </source>
</reference>
<dbReference type="RefSeq" id="WP_238722064.1">
    <property type="nucleotide sequence ID" value="NZ_JAHQCW010000022.1"/>
</dbReference>
<keyword evidence="4 8" id="KW-0238">DNA-binding</keyword>
<dbReference type="SMART" id="SM00420">
    <property type="entry name" value="HTH_DEOR"/>
    <property type="match status" value="1"/>
</dbReference>
<organism evidence="8 9">
    <name type="scientific">Diplocloster agilis</name>
    <dbReference type="NCBI Taxonomy" id="2850323"/>
    <lineage>
        <taxon>Bacteria</taxon>
        <taxon>Bacillati</taxon>
        <taxon>Bacillota</taxon>
        <taxon>Clostridia</taxon>
        <taxon>Lachnospirales</taxon>
        <taxon>Lachnospiraceae</taxon>
        <taxon>Diplocloster</taxon>
    </lineage>
</organism>
<dbReference type="InterPro" id="IPR037171">
    <property type="entry name" value="NagB/RpiA_transferase-like"/>
</dbReference>
<dbReference type="InterPro" id="IPR018356">
    <property type="entry name" value="Tscrpt_reg_HTH_DeoR_CS"/>
</dbReference>
<dbReference type="SMART" id="SM01134">
    <property type="entry name" value="DeoRC"/>
    <property type="match status" value="1"/>
</dbReference>
<keyword evidence="9" id="KW-1185">Reference proteome</keyword>
<dbReference type="PRINTS" id="PR00037">
    <property type="entry name" value="HTHLACR"/>
</dbReference>
<evidence type="ECO:0000256" key="5">
    <source>
        <dbReference type="ARBA" id="ARBA00023163"/>
    </source>
</evidence>
<keyword evidence="2" id="KW-0678">Repressor</keyword>
<evidence type="ECO:0000259" key="7">
    <source>
        <dbReference type="PROSITE" id="PS51000"/>
    </source>
</evidence>
<dbReference type="InterPro" id="IPR001034">
    <property type="entry name" value="DeoR_HTH"/>
</dbReference>
<comment type="caution">
    <text evidence="8">The sequence shown here is derived from an EMBL/GenBank/DDBJ whole genome shotgun (WGS) entry which is preliminary data.</text>
</comment>
<dbReference type="InterPro" id="IPR050313">
    <property type="entry name" value="Carb_Metab_HTH_regulators"/>
</dbReference>
<dbReference type="Proteomes" id="UP000712157">
    <property type="component" value="Unassembled WGS sequence"/>
</dbReference>
<evidence type="ECO:0000256" key="1">
    <source>
        <dbReference type="ARBA" id="ARBA00021390"/>
    </source>
</evidence>
<evidence type="ECO:0000256" key="6">
    <source>
        <dbReference type="ARBA" id="ARBA00024937"/>
    </source>
</evidence>
<dbReference type="SUPFAM" id="SSF100950">
    <property type="entry name" value="NagB/RpiA/CoA transferase-like"/>
    <property type="match status" value="1"/>
</dbReference>
<gene>
    <name evidence="8" type="ORF">KTH89_13580</name>
</gene>
<feature type="domain" description="HTH deoR-type" evidence="7">
    <location>
        <begin position="5"/>
        <end position="60"/>
    </location>
</feature>
<dbReference type="InterPro" id="IPR036388">
    <property type="entry name" value="WH-like_DNA-bd_sf"/>
</dbReference>
<dbReference type="PROSITE" id="PS51000">
    <property type="entry name" value="HTH_DEOR_2"/>
    <property type="match status" value="1"/>
</dbReference>
<dbReference type="PROSITE" id="PS00894">
    <property type="entry name" value="HTH_DEOR_1"/>
    <property type="match status" value="1"/>
</dbReference>
<dbReference type="SUPFAM" id="SSF46785">
    <property type="entry name" value="Winged helix' DNA-binding domain"/>
    <property type="match status" value="1"/>
</dbReference>
<dbReference type="PANTHER" id="PTHR30363">
    <property type="entry name" value="HTH-TYPE TRANSCRIPTIONAL REGULATOR SRLR-RELATED"/>
    <property type="match status" value="1"/>
</dbReference>
<keyword evidence="3" id="KW-0805">Transcription regulation</keyword>
<dbReference type="Gene3D" id="1.10.10.10">
    <property type="entry name" value="Winged helix-like DNA-binding domain superfamily/Winged helix DNA-binding domain"/>
    <property type="match status" value="1"/>
</dbReference>
<dbReference type="Pfam" id="PF00455">
    <property type="entry name" value="DeoRC"/>
    <property type="match status" value="1"/>
</dbReference>
<protein>
    <recommendedName>
        <fullName evidence="1">Lactose phosphotransferase system repressor</fullName>
    </recommendedName>
</protein>
<name>A0A949K0P6_9FIRM</name>
<dbReference type="Gene3D" id="3.40.50.1360">
    <property type="match status" value="1"/>
</dbReference>
<dbReference type="InterPro" id="IPR014036">
    <property type="entry name" value="DeoR-like_C"/>
</dbReference>
<dbReference type="EMBL" id="JAHQCW010000022">
    <property type="protein sequence ID" value="MBU9737574.1"/>
    <property type="molecule type" value="Genomic_DNA"/>
</dbReference>
<dbReference type="InterPro" id="IPR036390">
    <property type="entry name" value="WH_DNA-bd_sf"/>
</dbReference>
<comment type="function">
    <text evidence="6">Repressor of the lactose catabolism operon. Galactose-6-phosphate is the inducer.</text>
</comment>
<dbReference type="PANTHER" id="PTHR30363:SF4">
    <property type="entry name" value="GLYCEROL-3-PHOSPHATE REGULON REPRESSOR"/>
    <property type="match status" value="1"/>
</dbReference>
<sequence>MSTKTEKRRSEIARLIQEYGSFTSSQLMERFQVSRETIRKDLHHLDQMGLINKTHGGAVMTTTALENLYIPSVENMSDEKKAIAREALALIPDTETIIYVDGGSSAGIFASMLGEHPGLTVVTPSLLAANLMKGMPQHKIFLTGGYIIQVGEMLTNYNMEQVIKDFRFSCAIFGTSGIRFHNGPTVSEHSETNYKSIVAQNSDFCTVLCDHTKFSAGGMASYLSWPQVDYLITDWNAPEDELAKIHAKSIIVAPEATDQ</sequence>
<dbReference type="AlphaFoldDB" id="A0A949K0P6"/>
<accession>A0A949K0P6</accession>
<evidence type="ECO:0000256" key="4">
    <source>
        <dbReference type="ARBA" id="ARBA00023125"/>
    </source>
</evidence>
<keyword evidence="5" id="KW-0804">Transcription</keyword>
<evidence type="ECO:0000256" key="2">
    <source>
        <dbReference type="ARBA" id="ARBA00022491"/>
    </source>
</evidence>
<dbReference type="GO" id="GO:0003700">
    <property type="term" value="F:DNA-binding transcription factor activity"/>
    <property type="evidence" value="ECO:0007669"/>
    <property type="project" value="InterPro"/>
</dbReference>
<dbReference type="Pfam" id="PF08220">
    <property type="entry name" value="HTH_DeoR"/>
    <property type="match status" value="1"/>
</dbReference>